<proteinExistence type="predicted"/>
<dbReference type="AlphaFoldDB" id="A0A110B4I5"/>
<dbReference type="OrthoDB" id="9799921at2"/>
<dbReference type="EMBL" id="AP017313">
    <property type="protein sequence ID" value="BAU56097.1"/>
    <property type="molecule type" value="Genomic_DNA"/>
</dbReference>
<gene>
    <name evidence="1" type="ORF">MgSA37_04294</name>
</gene>
<sequence>MPIVLHKFRDHQVNPKAEILILGTFNPDIPAGPDFFYGRPRNFLWYLLPQCWGLDSLKEAALLNKQEFMVAHKIDFADIIHSLDIPVGEENNVDDDFIDGHIETWKEINDLIDTLPNLKAIYFTRKTFNGIPNMRARINLIAGYCNQKNIRFCKLETPARFHSPEKQQQWIDTIILQHTCLRP</sequence>
<name>A0A110B4I5_9SPHI</name>
<accession>A0A110B4I5</accession>
<reference evidence="1 2" key="1">
    <citation type="submission" date="2015-12" db="EMBL/GenBank/DDBJ databases">
        <title>Genome sequence of Mucilaginibacter gotjawali.</title>
        <authorList>
            <person name="Lee J.S."/>
            <person name="Lee K.C."/>
            <person name="Kim K.K."/>
            <person name="Lee B.W."/>
        </authorList>
    </citation>
    <scope>NUCLEOTIDE SEQUENCE [LARGE SCALE GENOMIC DNA]</scope>
    <source>
        <strain evidence="1 2">SA3-7</strain>
    </source>
</reference>
<evidence type="ECO:0000313" key="2">
    <source>
        <dbReference type="Proteomes" id="UP000218263"/>
    </source>
</evidence>
<dbReference type="Proteomes" id="UP000218263">
    <property type="component" value="Chromosome"/>
</dbReference>
<keyword evidence="2" id="KW-1185">Reference proteome</keyword>
<dbReference type="RefSeq" id="WP_096354708.1">
    <property type="nucleotide sequence ID" value="NZ_AP017313.1"/>
</dbReference>
<dbReference type="InterPro" id="IPR036895">
    <property type="entry name" value="Uracil-DNA_glycosylase-like_sf"/>
</dbReference>
<organism evidence="1 2">
    <name type="scientific">Mucilaginibacter gotjawali</name>
    <dbReference type="NCBI Taxonomy" id="1550579"/>
    <lineage>
        <taxon>Bacteria</taxon>
        <taxon>Pseudomonadati</taxon>
        <taxon>Bacteroidota</taxon>
        <taxon>Sphingobacteriia</taxon>
        <taxon>Sphingobacteriales</taxon>
        <taxon>Sphingobacteriaceae</taxon>
        <taxon>Mucilaginibacter</taxon>
    </lineage>
</organism>
<evidence type="ECO:0000313" key="1">
    <source>
        <dbReference type="EMBL" id="BAU56097.1"/>
    </source>
</evidence>
<dbReference type="Gene3D" id="3.40.470.10">
    <property type="entry name" value="Uracil-DNA glycosylase-like domain"/>
    <property type="match status" value="1"/>
</dbReference>
<protein>
    <submittedName>
        <fullName evidence="1">Uncharacterized protein</fullName>
    </submittedName>
</protein>
<dbReference type="KEGG" id="mgot:MgSA37_04294"/>